<dbReference type="Proteomes" id="UP000177506">
    <property type="component" value="Unassembled WGS sequence"/>
</dbReference>
<accession>A0A1G1TIK5</accession>
<dbReference type="AlphaFoldDB" id="A0A1G1TIK5"/>
<protein>
    <submittedName>
        <fullName evidence="1">Uncharacterized protein</fullName>
    </submittedName>
</protein>
<name>A0A1G1TIK5_9BACT</name>
<keyword evidence="2" id="KW-1185">Reference proteome</keyword>
<evidence type="ECO:0000313" key="2">
    <source>
        <dbReference type="Proteomes" id="UP000177506"/>
    </source>
</evidence>
<proteinExistence type="predicted"/>
<gene>
    <name evidence="1" type="ORF">BEN49_21960</name>
</gene>
<comment type="caution">
    <text evidence="1">The sequence shown here is derived from an EMBL/GenBank/DDBJ whole genome shotgun (WGS) entry which is preliminary data.</text>
</comment>
<sequence>MLPTLPAVKEQLAAIMSSLPEKATWDDVLYEIYVRQSVEQGLADVAAGRTIPMAEARNYLKQRMSQRAGSLE</sequence>
<evidence type="ECO:0000313" key="1">
    <source>
        <dbReference type="EMBL" id="OGX90697.1"/>
    </source>
</evidence>
<reference evidence="1 2" key="1">
    <citation type="submission" date="2016-08" db="EMBL/GenBank/DDBJ databases">
        <title>Hymenobacter coccineus sp. nov., Hymenobacter lapidarius sp. nov. and Hymenobacter glacialis sp. nov., isolated from Antarctic soil.</title>
        <authorList>
            <person name="Sedlacek I."/>
            <person name="Kralova S."/>
            <person name="Kyrova K."/>
            <person name="Maslanova I."/>
            <person name="Stankova E."/>
            <person name="Vrbovska V."/>
            <person name="Nemec M."/>
            <person name="Bartak M."/>
            <person name="Svec P."/>
            <person name="Busse H.-J."/>
            <person name="Pantucek R."/>
        </authorList>
    </citation>
    <scope>NUCLEOTIDE SEQUENCE [LARGE SCALE GENOMIC DNA]</scope>
    <source>
        <strain evidence="1 2">CCM 8649</strain>
    </source>
</reference>
<dbReference type="OrthoDB" id="5422155at2"/>
<organism evidence="1 2">
    <name type="scientific">Hymenobacter coccineus</name>
    <dbReference type="NCBI Taxonomy" id="1908235"/>
    <lineage>
        <taxon>Bacteria</taxon>
        <taxon>Pseudomonadati</taxon>
        <taxon>Bacteroidota</taxon>
        <taxon>Cytophagia</taxon>
        <taxon>Cytophagales</taxon>
        <taxon>Hymenobacteraceae</taxon>
        <taxon>Hymenobacter</taxon>
    </lineage>
</organism>
<dbReference type="RefSeq" id="WP_070742680.1">
    <property type="nucleotide sequence ID" value="NZ_MDZA01000116.1"/>
</dbReference>
<dbReference type="EMBL" id="MDZA01000116">
    <property type="protein sequence ID" value="OGX90697.1"/>
    <property type="molecule type" value="Genomic_DNA"/>
</dbReference>